<dbReference type="InterPro" id="IPR036691">
    <property type="entry name" value="Endo/exonu/phosph_ase_sf"/>
</dbReference>
<protein>
    <recommendedName>
        <fullName evidence="2">Reverse transcriptase</fullName>
    </recommendedName>
</protein>
<sequence>MDLGLIVVVVAADWHYYGISRFHVSFEASLSITLTLAAQSPRVWLVAGDFNEILDHSEKQSGLPRPVWQLRAFHLALDNAGLFDLGYSSELFTWCNRREEPSTILERLDRALGNNYRQLFFPNTKEMRLRTDLEELFQTEEIIWKQRAKSHWLKEGDRNTRFFHNYASRTFKRNSISRLKGSDGRWLEEQHDIAQHITQYFGRVFSSVEPSINYLERGVEALTCKVDSDMNSELMKPYTTEEITLGRLITDNVLIAFEINHFLKTKNWGKKGHMTLKLDIRKAYDKVEWSFLRQASLEAMECTKAGLRKSFGQEINLQKSVIVFSKNTPEHLKNPISAGFAIRMADHHEKYLGLPSVVGRSKKAVFDSVCDRIWKKISSWGEKQLSSAGKEIWIKAVVQDIPTYSMGVFRLPDGFIREIESMIAKFWWDSSDNRKIHWLSWDKLCTTKLQGDLAFGT</sequence>
<dbReference type="EMBL" id="JACGWN010000005">
    <property type="protein sequence ID" value="KAL0449431.1"/>
    <property type="molecule type" value="Genomic_DNA"/>
</dbReference>
<dbReference type="PANTHER" id="PTHR33116">
    <property type="entry name" value="REVERSE TRANSCRIPTASE ZINC-BINDING DOMAIN-CONTAINING PROTEIN-RELATED-RELATED"/>
    <property type="match status" value="1"/>
</dbReference>
<dbReference type="AlphaFoldDB" id="A0AAW2X929"/>
<proteinExistence type="predicted"/>
<dbReference type="Gene3D" id="3.60.10.10">
    <property type="entry name" value="Endonuclease/exonuclease/phosphatase"/>
    <property type="match status" value="1"/>
</dbReference>
<reference evidence="1" key="1">
    <citation type="submission" date="2020-06" db="EMBL/GenBank/DDBJ databases">
        <authorList>
            <person name="Li T."/>
            <person name="Hu X."/>
            <person name="Zhang T."/>
            <person name="Song X."/>
            <person name="Zhang H."/>
            <person name="Dai N."/>
            <person name="Sheng W."/>
            <person name="Hou X."/>
            <person name="Wei L."/>
        </authorList>
    </citation>
    <scope>NUCLEOTIDE SEQUENCE</scope>
    <source>
        <strain evidence="1">KEN1</strain>
        <tissue evidence="1">Leaf</tissue>
    </source>
</reference>
<dbReference type="SUPFAM" id="SSF56219">
    <property type="entry name" value="DNase I-like"/>
    <property type="match status" value="1"/>
</dbReference>
<evidence type="ECO:0008006" key="2">
    <source>
        <dbReference type="Google" id="ProtNLM"/>
    </source>
</evidence>
<name>A0AAW2X929_9LAMI</name>
<comment type="caution">
    <text evidence="1">The sequence shown here is derived from an EMBL/GenBank/DDBJ whole genome shotgun (WGS) entry which is preliminary data.</text>
</comment>
<reference evidence="1" key="2">
    <citation type="journal article" date="2024" name="Plant">
        <title>Genomic evolution and insights into agronomic trait innovations of Sesamum species.</title>
        <authorList>
            <person name="Miao H."/>
            <person name="Wang L."/>
            <person name="Qu L."/>
            <person name="Liu H."/>
            <person name="Sun Y."/>
            <person name="Le M."/>
            <person name="Wang Q."/>
            <person name="Wei S."/>
            <person name="Zheng Y."/>
            <person name="Lin W."/>
            <person name="Duan Y."/>
            <person name="Cao H."/>
            <person name="Xiong S."/>
            <person name="Wang X."/>
            <person name="Wei L."/>
            <person name="Li C."/>
            <person name="Ma Q."/>
            <person name="Ju M."/>
            <person name="Zhao R."/>
            <person name="Li G."/>
            <person name="Mu C."/>
            <person name="Tian Q."/>
            <person name="Mei H."/>
            <person name="Zhang T."/>
            <person name="Gao T."/>
            <person name="Zhang H."/>
        </authorList>
    </citation>
    <scope>NUCLEOTIDE SEQUENCE</scope>
    <source>
        <strain evidence="1">KEN1</strain>
    </source>
</reference>
<dbReference type="PANTHER" id="PTHR33116:SF86">
    <property type="entry name" value="REVERSE TRANSCRIPTASE DOMAIN-CONTAINING PROTEIN"/>
    <property type="match status" value="1"/>
</dbReference>
<evidence type="ECO:0000313" key="1">
    <source>
        <dbReference type="EMBL" id="KAL0449431.1"/>
    </source>
</evidence>
<gene>
    <name evidence="1" type="ORF">Slati_1499500</name>
</gene>
<accession>A0AAW2X929</accession>
<organism evidence="1">
    <name type="scientific">Sesamum latifolium</name>
    <dbReference type="NCBI Taxonomy" id="2727402"/>
    <lineage>
        <taxon>Eukaryota</taxon>
        <taxon>Viridiplantae</taxon>
        <taxon>Streptophyta</taxon>
        <taxon>Embryophyta</taxon>
        <taxon>Tracheophyta</taxon>
        <taxon>Spermatophyta</taxon>
        <taxon>Magnoliopsida</taxon>
        <taxon>eudicotyledons</taxon>
        <taxon>Gunneridae</taxon>
        <taxon>Pentapetalae</taxon>
        <taxon>asterids</taxon>
        <taxon>lamiids</taxon>
        <taxon>Lamiales</taxon>
        <taxon>Pedaliaceae</taxon>
        <taxon>Sesamum</taxon>
    </lineage>
</organism>